<protein>
    <recommendedName>
        <fullName evidence="3">PIN domain-containing protein</fullName>
    </recommendedName>
</protein>
<sequence length="133" mass="14545">MIGIDTNVLLRHTLDDDAVQSPQVIAFLENDARGIEPALISPVVLLAFVWTLLRRERFRKEEGLALLDVLVSSPHVILTDRLAVTDAFEGRRAGRAGFQDDLIGSLNRVAGARTTLTFDSEAARHADVSPMPA</sequence>
<accession>A0ABQ4SD78</accession>
<proteinExistence type="predicted"/>
<reference evidence="1" key="2">
    <citation type="submission" date="2021-08" db="EMBL/GenBank/DDBJ databases">
        <authorList>
            <person name="Tani A."/>
            <person name="Ola A."/>
            <person name="Ogura Y."/>
            <person name="Katsura K."/>
            <person name="Hayashi T."/>
        </authorList>
    </citation>
    <scope>NUCLEOTIDE SEQUENCE</scope>
    <source>
        <strain evidence="1">DSM 17168</strain>
    </source>
</reference>
<gene>
    <name evidence="1" type="ORF">GMJLKIPL_3054</name>
</gene>
<evidence type="ECO:0000313" key="2">
    <source>
        <dbReference type="Proteomes" id="UP001055153"/>
    </source>
</evidence>
<evidence type="ECO:0000313" key="1">
    <source>
        <dbReference type="EMBL" id="GJE01125.1"/>
    </source>
</evidence>
<dbReference type="Proteomes" id="UP001055153">
    <property type="component" value="Unassembled WGS sequence"/>
</dbReference>
<dbReference type="InterPro" id="IPR029060">
    <property type="entry name" value="PIN-like_dom_sf"/>
</dbReference>
<dbReference type="RefSeq" id="WP_238235928.1">
    <property type="nucleotide sequence ID" value="NZ_BPQQ01000034.1"/>
</dbReference>
<reference evidence="1" key="1">
    <citation type="journal article" date="2021" name="Front. Microbiol.">
        <title>Comprehensive Comparative Genomics and Phenotyping of Methylobacterium Species.</title>
        <authorList>
            <person name="Alessa O."/>
            <person name="Ogura Y."/>
            <person name="Fujitani Y."/>
            <person name="Takami H."/>
            <person name="Hayashi T."/>
            <person name="Sahin N."/>
            <person name="Tani A."/>
        </authorList>
    </citation>
    <scope>NUCLEOTIDE SEQUENCE</scope>
    <source>
        <strain evidence="1">DSM 17168</strain>
    </source>
</reference>
<keyword evidence="2" id="KW-1185">Reference proteome</keyword>
<organism evidence="1 2">
    <name type="scientific">Methylobacterium isbiliense</name>
    <dbReference type="NCBI Taxonomy" id="315478"/>
    <lineage>
        <taxon>Bacteria</taxon>
        <taxon>Pseudomonadati</taxon>
        <taxon>Pseudomonadota</taxon>
        <taxon>Alphaproteobacteria</taxon>
        <taxon>Hyphomicrobiales</taxon>
        <taxon>Methylobacteriaceae</taxon>
        <taxon>Methylobacterium</taxon>
    </lineage>
</organism>
<dbReference type="SUPFAM" id="SSF88723">
    <property type="entry name" value="PIN domain-like"/>
    <property type="match status" value="1"/>
</dbReference>
<name>A0ABQ4SD78_9HYPH</name>
<dbReference type="EMBL" id="BPQQ01000034">
    <property type="protein sequence ID" value="GJE01125.1"/>
    <property type="molecule type" value="Genomic_DNA"/>
</dbReference>
<evidence type="ECO:0008006" key="3">
    <source>
        <dbReference type="Google" id="ProtNLM"/>
    </source>
</evidence>
<comment type="caution">
    <text evidence="1">The sequence shown here is derived from an EMBL/GenBank/DDBJ whole genome shotgun (WGS) entry which is preliminary data.</text>
</comment>